<dbReference type="AlphaFoldDB" id="A0A7Z9BJB4"/>
<accession>A0A7Z9BJB4</accession>
<protein>
    <recommendedName>
        <fullName evidence="2">GGDEF domain-containing protein</fullName>
    </recommendedName>
</protein>
<dbReference type="Proteomes" id="UP000184550">
    <property type="component" value="Unassembled WGS sequence"/>
</dbReference>
<feature type="domain" description="GGDEF" evidence="2">
    <location>
        <begin position="166"/>
        <end position="294"/>
    </location>
</feature>
<proteinExistence type="predicted"/>
<dbReference type="SMART" id="SM00267">
    <property type="entry name" value="GGDEF"/>
    <property type="match status" value="1"/>
</dbReference>
<sequence>MNKSFRLFQKIQIWGEKNSYKSKLLSVGILAVNLPLIGCTIYLIFHPQFAFRGEIFVILFLCTIASFLLLNRKIKQIEQSIIMATKALNLYSEKVEILELPSSNYHEIENLFKAIYYTINKTEEKFLDVENIIWSRQEESFQIILERETAETHLRQCLGIASRHHLPLCIALVSIENIDAIKNPHISTTPPPEIVTLIQQLKQLLRESDWVAHWGNNEFLLAIFSELPGTKLALKRIFNNLFTQEESPPNSPPQFYLYIGCTTVQLNEHYRACIERTNQALEQAKTTGERCVYL</sequence>
<dbReference type="InterPro" id="IPR029787">
    <property type="entry name" value="Nucleotide_cyclase"/>
</dbReference>
<dbReference type="PROSITE" id="PS50887">
    <property type="entry name" value="GGDEF"/>
    <property type="match status" value="1"/>
</dbReference>
<evidence type="ECO:0000313" key="4">
    <source>
        <dbReference type="Proteomes" id="UP000184550"/>
    </source>
</evidence>
<keyword evidence="4" id="KW-1185">Reference proteome</keyword>
<comment type="caution">
    <text evidence="3">The sequence shown here is derived from an EMBL/GenBank/DDBJ whole genome shotgun (WGS) entry which is preliminary data.</text>
</comment>
<feature type="transmembrane region" description="Helical" evidence="1">
    <location>
        <begin position="51"/>
        <end position="70"/>
    </location>
</feature>
<keyword evidence="1" id="KW-0472">Membrane</keyword>
<reference evidence="3" key="1">
    <citation type="submission" date="2019-10" db="EMBL/GenBank/DDBJ databases">
        <authorList>
            <consortium name="Genoscope - CEA"/>
            <person name="William W."/>
        </authorList>
    </citation>
    <scope>NUCLEOTIDE SEQUENCE [LARGE SCALE GENOMIC DNA]</scope>
    <source>
        <strain evidence="3">BBR_PRJEB10992</strain>
    </source>
</reference>
<dbReference type="Pfam" id="PF00990">
    <property type="entry name" value="GGDEF"/>
    <property type="match status" value="1"/>
</dbReference>
<keyword evidence="1" id="KW-0812">Transmembrane</keyword>
<dbReference type="OrthoDB" id="450956at2"/>
<dbReference type="EMBL" id="CZCU02000046">
    <property type="protein sequence ID" value="VXD11474.1"/>
    <property type="molecule type" value="Genomic_DNA"/>
</dbReference>
<dbReference type="RefSeq" id="WP_083617604.1">
    <property type="nucleotide sequence ID" value="NZ_LR734832.1"/>
</dbReference>
<gene>
    <name evidence="3" type="ORF">PL8927_140156</name>
</gene>
<dbReference type="InterPro" id="IPR000160">
    <property type="entry name" value="GGDEF_dom"/>
</dbReference>
<evidence type="ECO:0000259" key="2">
    <source>
        <dbReference type="PROSITE" id="PS50887"/>
    </source>
</evidence>
<feature type="transmembrane region" description="Helical" evidence="1">
    <location>
        <begin position="24"/>
        <end position="45"/>
    </location>
</feature>
<keyword evidence="1" id="KW-1133">Transmembrane helix</keyword>
<dbReference type="SUPFAM" id="SSF55073">
    <property type="entry name" value="Nucleotide cyclase"/>
    <property type="match status" value="1"/>
</dbReference>
<evidence type="ECO:0000256" key="1">
    <source>
        <dbReference type="SAM" id="Phobius"/>
    </source>
</evidence>
<dbReference type="Gene3D" id="3.30.70.270">
    <property type="match status" value="1"/>
</dbReference>
<evidence type="ECO:0000313" key="3">
    <source>
        <dbReference type="EMBL" id="VXD11474.1"/>
    </source>
</evidence>
<dbReference type="InterPro" id="IPR043128">
    <property type="entry name" value="Rev_trsase/Diguanyl_cyclase"/>
</dbReference>
<name>A0A7Z9BJB4_9CYAN</name>
<organism evidence="3 4">
    <name type="scientific">Planktothrix serta PCC 8927</name>
    <dbReference type="NCBI Taxonomy" id="671068"/>
    <lineage>
        <taxon>Bacteria</taxon>
        <taxon>Bacillati</taxon>
        <taxon>Cyanobacteriota</taxon>
        <taxon>Cyanophyceae</taxon>
        <taxon>Oscillatoriophycideae</taxon>
        <taxon>Oscillatoriales</taxon>
        <taxon>Microcoleaceae</taxon>
        <taxon>Planktothrix</taxon>
    </lineage>
</organism>